<comment type="caution">
    <text evidence="2">The sequence shown here is derived from an EMBL/GenBank/DDBJ whole genome shotgun (WGS) entry which is preliminary data.</text>
</comment>
<feature type="transmembrane region" description="Helical" evidence="1">
    <location>
        <begin position="108"/>
        <end position="127"/>
    </location>
</feature>
<name>A0ABW1VDE2_9MICO</name>
<dbReference type="InterPro" id="IPR000801">
    <property type="entry name" value="Esterase-like"/>
</dbReference>
<feature type="transmembrane region" description="Helical" evidence="1">
    <location>
        <begin position="44"/>
        <end position="67"/>
    </location>
</feature>
<sequence>MFDSMLDTNITGGWLLVAVYAVPALLAAVTVLRRPTRRWPTGRWTALVLGACVVGAGVGLLTTWLVGDVFDVFGVTLSPVVRGAVALCFAGMLLGLLALRRSGTWHRVAAIALVLTVPIGAAATINIDFGQFVTVREVLGLSTIPKAVLPAITAAQGGPTTSIAEWTAPADMPRAGRVGEVSIPGVVSGFAARPGVVYLPPAALVSDPPHLPVVVALSGQPGSPSDVINAGHLATEMNTLASMHDGLAPIVVIPDQLSAAHDVNPLCVDSPIGNSATYLTVDVPAWIRSHLNVASDRVNWAVAGFSQGGTCAIQLGAARSDLFGAIIDVSGELVPTLGSKAETIDKGFGGKPDAYAAAQPLALLSAHAPYSDTTAIFVVGSNDARFAPFAQKLSEAAQAAGMNASYLEAPGSAHDWVTGRFGLSTGIAMLYPRFGLGSTDVQATTP</sequence>
<keyword evidence="2" id="KW-0378">Hydrolase</keyword>
<dbReference type="Proteomes" id="UP001596306">
    <property type="component" value="Unassembled WGS sequence"/>
</dbReference>
<proteinExistence type="predicted"/>
<gene>
    <name evidence="2" type="ORF">ACFQB0_06685</name>
</gene>
<feature type="transmembrane region" description="Helical" evidence="1">
    <location>
        <begin position="12"/>
        <end position="32"/>
    </location>
</feature>
<dbReference type="RefSeq" id="WP_386729075.1">
    <property type="nucleotide sequence ID" value="NZ_JBHSTP010000001.1"/>
</dbReference>
<evidence type="ECO:0000313" key="2">
    <source>
        <dbReference type="EMBL" id="MFC6355788.1"/>
    </source>
</evidence>
<evidence type="ECO:0000313" key="3">
    <source>
        <dbReference type="Proteomes" id="UP001596306"/>
    </source>
</evidence>
<feature type="transmembrane region" description="Helical" evidence="1">
    <location>
        <begin position="79"/>
        <end position="99"/>
    </location>
</feature>
<dbReference type="EMBL" id="JBHSTP010000001">
    <property type="protein sequence ID" value="MFC6355788.1"/>
    <property type="molecule type" value="Genomic_DNA"/>
</dbReference>
<dbReference type="Pfam" id="PF00756">
    <property type="entry name" value="Esterase"/>
    <property type="match status" value="1"/>
</dbReference>
<dbReference type="GO" id="GO:0016787">
    <property type="term" value="F:hydrolase activity"/>
    <property type="evidence" value="ECO:0007669"/>
    <property type="project" value="UniProtKB-KW"/>
</dbReference>
<protein>
    <submittedName>
        <fullName evidence="2">Alpha/beta hydrolase</fullName>
    </submittedName>
</protein>
<keyword evidence="3" id="KW-1185">Reference proteome</keyword>
<dbReference type="PANTHER" id="PTHR48098">
    <property type="entry name" value="ENTEROCHELIN ESTERASE-RELATED"/>
    <property type="match status" value="1"/>
</dbReference>
<dbReference type="Gene3D" id="3.40.50.1820">
    <property type="entry name" value="alpha/beta hydrolase"/>
    <property type="match status" value="1"/>
</dbReference>
<dbReference type="SUPFAM" id="SSF53474">
    <property type="entry name" value="alpha/beta-Hydrolases"/>
    <property type="match status" value="1"/>
</dbReference>
<organism evidence="2 3">
    <name type="scientific">Luethyella okanaganae</name>
    <dbReference type="NCBI Taxonomy" id="69372"/>
    <lineage>
        <taxon>Bacteria</taxon>
        <taxon>Bacillati</taxon>
        <taxon>Actinomycetota</taxon>
        <taxon>Actinomycetes</taxon>
        <taxon>Micrococcales</taxon>
        <taxon>Microbacteriaceae</taxon>
        <taxon>Luethyella</taxon>
    </lineage>
</organism>
<keyword evidence="1" id="KW-0472">Membrane</keyword>
<evidence type="ECO:0000256" key="1">
    <source>
        <dbReference type="SAM" id="Phobius"/>
    </source>
</evidence>
<dbReference type="InterPro" id="IPR029058">
    <property type="entry name" value="AB_hydrolase_fold"/>
</dbReference>
<reference evidence="3" key="1">
    <citation type="journal article" date="2019" name="Int. J. Syst. Evol. Microbiol.">
        <title>The Global Catalogue of Microorganisms (GCM) 10K type strain sequencing project: providing services to taxonomists for standard genome sequencing and annotation.</title>
        <authorList>
            <consortium name="The Broad Institute Genomics Platform"/>
            <consortium name="The Broad Institute Genome Sequencing Center for Infectious Disease"/>
            <person name="Wu L."/>
            <person name="Ma J."/>
        </authorList>
    </citation>
    <scope>NUCLEOTIDE SEQUENCE [LARGE SCALE GENOMIC DNA]</scope>
    <source>
        <strain evidence="3">CCUG 43304</strain>
    </source>
</reference>
<accession>A0ABW1VDE2</accession>
<keyword evidence="1" id="KW-0812">Transmembrane</keyword>
<keyword evidence="1" id="KW-1133">Transmembrane helix</keyword>
<dbReference type="InterPro" id="IPR050583">
    <property type="entry name" value="Mycobacterial_A85_antigen"/>
</dbReference>
<dbReference type="PANTHER" id="PTHR48098:SF1">
    <property type="entry name" value="DIACYLGLYCEROL ACYLTRANSFERASE_MYCOLYLTRANSFERASE AG85A"/>
    <property type="match status" value="1"/>
</dbReference>